<dbReference type="STRING" id="649349.Lbys_2031"/>
<evidence type="ECO:0000313" key="2">
    <source>
        <dbReference type="Proteomes" id="UP000007435"/>
    </source>
</evidence>
<sequence length="58" mass="6591">MTTIDEDNLEVSPNLKKLLMSEVDLIRDALAVLEVFTEGAVNTTLKFIEELEHEKTDE</sequence>
<name>E4RT19_LEAB4</name>
<dbReference type="KEGG" id="lby:Lbys_2031"/>
<organism evidence="1 2">
    <name type="scientific">Leadbetterella byssophila (strain DSM 17132 / JCM 16389 / KACC 11308 / NBRC 106382 / 4M15)</name>
    <dbReference type="NCBI Taxonomy" id="649349"/>
    <lineage>
        <taxon>Bacteria</taxon>
        <taxon>Pseudomonadati</taxon>
        <taxon>Bacteroidota</taxon>
        <taxon>Cytophagia</taxon>
        <taxon>Cytophagales</taxon>
        <taxon>Leadbetterellaceae</taxon>
        <taxon>Leadbetterella</taxon>
    </lineage>
</organism>
<keyword evidence="2" id="KW-1185">Reference proteome</keyword>
<dbReference type="HOGENOM" id="CLU_2973903_0_0_10"/>
<dbReference type="Proteomes" id="UP000007435">
    <property type="component" value="Chromosome"/>
</dbReference>
<reference evidence="1 2" key="2">
    <citation type="journal article" date="2011" name="Stand. Genomic Sci.">
        <title>Complete genome sequence of Leadbetterella byssophila type strain (4M15).</title>
        <authorList>
            <person name="Abt B."/>
            <person name="Teshima H."/>
            <person name="Lucas S."/>
            <person name="Lapidus A."/>
            <person name="Del Rio T.G."/>
            <person name="Nolan M."/>
            <person name="Tice H."/>
            <person name="Cheng J.F."/>
            <person name="Pitluck S."/>
            <person name="Liolios K."/>
            <person name="Pagani I."/>
            <person name="Ivanova N."/>
            <person name="Mavromatis K."/>
            <person name="Pati A."/>
            <person name="Tapia R."/>
            <person name="Han C."/>
            <person name="Goodwin L."/>
            <person name="Chen A."/>
            <person name="Palaniappan K."/>
            <person name="Land M."/>
            <person name="Hauser L."/>
            <person name="Chang Y.J."/>
            <person name="Jeffries C.D."/>
            <person name="Rohde M."/>
            <person name="Goker M."/>
            <person name="Tindall B.J."/>
            <person name="Detter J.C."/>
            <person name="Woyke T."/>
            <person name="Bristow J."/>
            <person name="Eisen J.A."/>
            <person name="Markowitz V."/>
            <person name="Hugenholtz P."/>
            <person name="Klenk H.P."/>
            <person name="Kyrpides N.C."/>
        </authorList>
    </citation>
    <scope>NUCLEOTIDE SEQUENCE [LARGE SCALE GENOMIC DNA]</scope>
    <source>
        <strain evidence="2">DSM 17132 / JCM 16389 / KACC 11308 / NBRC 106382 / 4M15</strain>
    </source>
</reference>
<evidence type="ECO:0000313" key="1">
    <source>
        <dbReference type="EMBL" id="ADQ17727.1"/>
    </source>
</evidence>
<dbReference type="RefSeq" id="WP_013408773.1">
    <property type="nucleotide sequence ID" value="NC_014655.1"/>
</dbReference>
<protein>
    <submittedName>
        <fullName evidence="1">Uncharacterized protein</fullName>
    </submittedName>
</protein>
<reference key="1">
    <citation type="submission" date="2010-11" db="EMBL/GenBank/DDBJ databases">
        <title>The complete genome of Leadbetterella byssophila DSM 17132.</title>
        <authorList>
            <consortium name="US DOE Joint Genome Institute (JGI-PGF)"/>
            <person name="Lucas S."/>
            <person name="Copeland A."/>
            <person name="Lapidus A."/>
            <person name="Glavina del Rio T."/>
            <person name="Dalin E."/>
            <person name="Tice H."/>
            <person name="Bruce D."/>
            <person name="Goodwin L."/>
            <person name="Pitluck S."/>
            <person name="Kyrpides N."/>
            <person name="Mavromatis K."/>
            <person name="Ivanova N."/>
            <person name="Teshima H."/>
            <person name="Brettin T."/>
            <person name="Detter J.C."/>
            <person name="Han C."/>
            <person name="Tapia R."/>
            <person name="Land M."/>
            <person name="Hauser L."/>
            <person name="Markowitz V."/>
            <person name="Cheng J.-F."/>
            <person name="Hugenholtz P."/>
            <person name="Woyke T."/>
            <person name="Wu D."/>
            <person name="Tindall B."/>
            <person name="Pomrenke H.G."/>
            <person name="Brambilla E."/>
            <person name="Klenk H.-P."/>
            <person name="Eisen J.A."/>
        </authorList>
    </citation>
    <scope>NUCLEOTIDE SEQUENCE [LARGE SCALE GENOMIC DNA]</scope>
    <source>
        <strain>DSM 17132</strain>
    </source>
</reference>
<proteinExistence type="predicted"/>
<dbReference type="AlphaFoldDB" id="E4RT19"/>
<dbReference type="EMBL" id="CP002305">
    <property type="protein sequence ID" value="ADQ17727.1"/>
    <property type="molecule type" value="Genomic_DNA"/>
</dbReference>
<gene>
    <name evidence="1" type="ordered locus">Lbys_2031</name>
</gene>
<accession>E4RT19</accession>